<sequence>MPRCPSCSAKVKKDDAVCPACGAVLNKETGTGDKEAFLISVNRDFESKIVEGCLRSAGIPFMIKTHGGPEGFVRYDTDYESLGADFYVPSKLLEKAKQALPPDLAIQAGASGESVENTDEDVPHPISEEVQKPEDPKKTFIAVILFLILAALVVAGVDTVMNLIRAALGYD</sequence>
<keyword evidence="2" id="KW-0812">Transmembrane</keyword>
<accession>A0A078KLE9</accession>
<dbReference type="PATRIC" id="fig|29343.3.peg.180"/>
<evidence type="ECO:0008006" key="5">
    <source>
        <dbReference type="Google" id="ProtNLM"/>
    </source>
</evidence>
<dbReference type="AlphaFoldDB" id="A0A078KLE9"/>
<keyword evidence="4" id="KW-1185">Reference proteome</keyword>
<feature type="compositionally biased region" description="Basic and acidic residues" evidence="1">
    <location>
        <begin position="121"/>
        <end position="131"/>
    </location>
</feature>
<dbReference type="Proteomes" id="UP000032431">
    <property type="component" value="Chromosome I"/>
</dbReference>
<organism evidence="3 4">
    <name type="scientific">[Clostridium] cellulosi</name>
    <dbReference type="NCBI Taxonomy" id="29343"/>
    <lineage>
        <taxon>Bacteria</taxon>
        <taxon>Bacillati</taxon>
        <taxon>Bacillota</taxon>
        <taxon>Clostridia</taxon>
        <taxon>Eubacteriales</taxon>
        <taxon>Oscillospiraceae</taxon>
        <taxon>Oscillospiraceae incertae sedis</taxon>
    </lineage>
</organism>
<evidence type="ECO:0000256" key="1">
    <source>
        <dbReference type="SAM" id="MobiDB-lite"/>
    </source>
</evidence>
<proteinExistence type="predicted"/>
<protein>
    <recommendedName>
        <fullName evidence="5">DUF2007 domain-containing protein</fullName>
    </recommendedName>
</protein>
<evidence type="ECO:0000256" key="2">
    <source>
        <dbReference type="SAM" id="Phobius"/>
    </source>
</evidence>
<dbReference type="KEGG" id="ccel:CCDG5_0179"/>
<reference evidence="4" key="1">
    <citation type="submission" date="2014-07" db="EMBL/GenBank/DDBJ databases">
        <authorList>
            <person name="Wibberg D."/>
        </authorList>
    </citation>
    <scope>NUCLEOTIDE SEQUENCE [LARGE SCALE GENOMIC DNA]</scope>
    <source>
        <strain evidence="4">DG5</strain>
    </source>
</reference>
<gene>
    <name evidence="3" type="ORF">CCDG5_0179</name>
</gene>
<feature type="transmembrane region" description="Helical" evidence="2">
    <location>
        <begin position="140"/>
        <end position="164"/>
    </location>
</feature>
<dbReference type="STRING" id="29343.CCDG5_0179"/>
<evidence type="ECO:0000313" key="3">
    <source>
        <dbReference type="EMBL" id="CDZ23322.1"/>
    </source>
</evidence>
<name>A0A078KLE9_9FIRM</name>
<keyword evidence="2" id="KW-0472">Membrane</keyword>
<dbReference type="HOGENOM" id="CLU_1560271_0_0_9"/>
<dbReference type="EMBL" id="LM995447">
    <property type="protein sequence ID" value="CDZ23322.1"/>
    <property type="molecule type" value="Genomic_DNA"/>
</dbReference>
<feature type="region of interest" description="Disordered" evidence="1">
    <location>
        <begin position="110"/>
        <end position="131"/>
    </location>
</feature>
<evidence type="ECO:0000313" key="4">
    <source>
        <dbReference type="Proteomes" id="UP000032431"/>
    </source>
</evidence>
<dbReference type="OrthoDB" id="1739584at2"/>
<keyword evidence="2" id="KW-1133">Transmembrane helix</keyword>